<evidence type="ECO:0000313" key="3">
    <source>
        <dbReference type="Proteomes" id="UP000038009"/>
    </source>
</evidence>
<feature type="compositionally biased region" description="Low complexity" evidence="1">
    <location>
        <begin position="724"/>
        <end position="734"/>
    </location>
</feature>
<dbReference type="OMA" id="FDFEYEP"/>
<proteinExistence type="predicted"/>
<feature type="region of interest" description="Disordered" evidence="1">
    <location>
        <begin position="156"/>
        <end position="178"/>
    </location>
</feature>
<protein>
    <submittedName>
        <fullName evidence="2">Uncharacterized protein</fullName>
    </submittedName>
</protein>
<reference evidence="2 3" key="1">
    <citation type="journal article" date="2015" name="PLoS Pathog.">
        <title>Leptomonas seymouri: Adaptations to the Dixenous Life Cycle Analyzed by Genome Sequencing, Transcriptome Profiling and Co-infection with Leishmania donovani.</title>
        <authorList>
            <person name="Kraeva N."/>
            <person name="Butenko A."/>
            <person name="Hlavacova J."/>
            <person name="Kostygov A."/>
            <person name="Myskova J."/>
            <person name="Grybchuk D."/>
            <person name="Lestinova T."/>
            <person name="Votypka J."/>
            <person name="Volf P."/>
            <person name="Opperdoes F."/>
            <person name="Flegontov P."/>
            <person name="Lukes J."/>
            <person name="Yurchenko V."/>
        </authorList>
    </citation>
    <scope>NUCLEOTIDE SEQUENCE [LARGE SCALE GENOMIC DNA]</scope>
    <source>
        <strain evidence="2 3">ATCC 30220</strain>
    </source>
</reference>
<keyword evidence="3" id="KW-1185">Reference proteome</keyword>
<comment type="caution">
    <text evidence="2">The sequence shown here is derived from an EMBL/GenBank/DDBJ whole genome shotgun (WGS) entry which is preliminary data.</text>
</comment>
<feature type="region of interest" description="Disordered" evidence="1">
    <location>
        <begin position="572"/>
        <end position="595"/>
    </location>
</feature>
<feature type="region of interest" description="Disordered" evidence="1">
    <location>
        <begin position="331"/>
        <end position="351"/>
    </location>
</feature>
<sequence length="776" mass="84387">MSVHLQEGVTFQVFIWNKRRYAVPIGAQGEQLGPPLHFRNLNRLKRNGYGPGSSNTSLSEDTCLSPLPSYADVAAPPEHRRCSLSSVSTHSSSCRCGRHRQGRSVSFFDSAAPAPAHGAPLECPERGAVALPSILQKGSSFHPPLRPLFDFEYEPPYTPRQSEKDKTEKIKNLDDADESFVTPRITRTSESRAYPSPSLLNLQQFNVAAGQLTLLPLALQQNSSPGTCPGTKSSNAAAGLRAQKPLCVPANSCTEPVERVSPSPAPTAETTRMAVEAIKANLPPQTSEKDLSFPSDDPVVLVHAPLQSSPPEVPLHFMELTALSTATPAEAMGTAPSSLTPELQRDDSKSAVLATPKRAPKHRLYRYNRRRRKRIKKDMQSGQDAAAAVRTEKLQLNVEGSTQVDEGAKAQQRERHGVPSAREVIRLEDPPFKTPPAGHDDVLAQRHSDFVPSPHAHQEVSPQPNRALIADSLSSATGRSASLECADYPLDLRKAKPSSVHCKDDGNEGIKDPQVASITFGSQSSRGGCDVCRDVTPQPATQNTPVKPSCQILPDKVLPRNAEVNEAVKAARGASHVGEHRQGDHYPPLDIATPTRAPYSAPAQLRHRVREAPDSNSAVAVPRCSFLDDGILHQTKELKLPQKRLALPPLIVRLVRHPLVRRNRVSRQSPVGGMSPLTGPPRPISVSSCRDDGRQCGSESTYSDALPKQGSVECAAAESRTPKKSQTTKTSSSSDLIQHNQSPPWSTMVERLRKMLIVNPPTEEDVDMQRLSCFRS</sequence>
<name>A0A0N1PCH3_LEPSE</name>
<feature type="compositionally biased region" description="Basic and acidic residues" evidence="1">
    <location>
        <begin position="161"/>
        <end position="174"/>
    </location>
</feature>
<accession>A0A0N1PCH3</accession>
<evidence type="ECO:0000256" key="1">
    <source>
        <dbReference type="SAM" id="MobiDB-lite"/>
    </source>
</evidence>
<evidence type="ECO:0000313" key="2">
    <source>
        <dbReference type="EMBL" id="KPI87498.1"/>
    </source>
</evidence>
<organism evidence="2 3">
    <name type="scientific">Leptomonas seymouri</name>
    <dbReference type="NCBI Taxonomy" id="5684"/>
    <lineage>
        <taxon>Eukaryota</taxon>
        <taxon>Discoba</taxon>
        <taxon>Euglenozoa</taxon>
        <taxon>Kinetoplastea</taxon>
        <taxon>Metakinetoplastina</taxon>
        <taxon>Trypanosomatida</taxon>
        <taxon>Trypanosomatidae</taxon>
        <taxon>Leishmaniinae</taxon>
        <taxon>Leptomonas</taxon>
    </lineage>
</organism>
<feature type="region of interest" description="Disordered" evidence="1">
    <location>
        <begin position="665"/>
        <end position="745"/>
    </location>
</feature>
<dbReference type="Proteomes" id="UP000038009">
    <property type="component" value="Unassembled WGS sequence"/>
</dbReference>
<dbReference type="OrthoDB" id="265592at2759"/>
<feature type="compositionally biased region" description="Polar residues" evidence="1">
    <location>
        <begin position="735"/>
        <end position="745"/>
    </location>
</feature>
<dbReference type="AlphaFoldDB" id="A0A0N1PCH3"/>
<gene>
    <name evidence="2" type="ORF">ABL78_3409</name>
</gene>
<dbReference type="EMBL" id="LJSK01000085">
    <property type="protein sequence ID" value="KPI87498.1"/>
    <property type="molecule type" value="Genomic_DNA"/>
</dbReference>
<dbReference type="VEuPathDB" id="TriTrypDB:Lsey_0085_0050"/>